<dbReference type="GO" id="GO:0000045">
    <property type="term" value="P:autophagosome assembly"/>
    <property type="evidence" value="ECO:0007669"/>
    <property type="project" value="TreeGrafter"/>
</dbReference>
<dbReference type="Proteomes" id="UP000232875">
    <property type="component" value="Unassembled WGS sequence"/>
</dbReference>
<evidence type="ECO:0000256" key="1">
    <source>
        <dbReference type="SAM" id="MobiDB-lite"/>
    </source>
</evidence>
<dbReference type="PROSITE" id="PS50033">
    <property type="entry name" value="UBX"/>
    <property type="match status" value="1"/>
</dbReference>
<dbReference type="FunFam" id="3.30.420.210:FF:000002">
    <property type="entry name" value="UBX domain-containing protein 1"/>
    <property type="match status" value="1"/>
</dbReference>
<dbReference type="GO" id="GO:0007030">
    <property type="term" value="P:Golgi organization"/>
    <property type="evidence" value="ECO:0007669"/>
    <property type="project" value="TreeGrafter"/>
</dbReference>
<dbReference type="SMART" id="SM00166">
    <property type="entry name" value="UBX"/>
    <property type="match status" value="1"/>
</dbReference>
<dbReference type="SUPFAM" id="SSF102848">
    <property type="entry name" value="NSFL1 (p97 ATPase) cofactor p47, SEP domain"/>
    <property type="match status" value="1"/>
</dbReference>
<evidence type="ECO:0008006" key="6">
    <source>
        <dbReference type="Google" id="ProtNLM"/>
    </source>
</evidence>
<dbReference type="Pfam" id="PF08059">
    <property type="entry name" value="SEP"/>
    <property type="match status" value="1"/>
</dbReference>
<dbReference type="InterPro" id="IPR029071">
    <property type="entry name" value="Ubiquitin-like_domsf"/>
</dbReference>
<dbReference type="CDD" id="cd01770">
    <property type="entry name" value="UBX_UBXN2"/>
    <property type="match status" value="1"/>
</dbReference>
<dbReference type="GO" id="GO:0043161">
    <property type="term" value="P:proteasome-mediated ubiquitin-dependent protein catabolic process"/>
    <property type="evidence" value="ECO:0007669"/>
    <property type="project" value="TreeGrafter"/>
</dbReference>
<accession>A0A2N1J886</accession>
<feature type="region of interest" description="Disordered" evidence="1">
    <location>
        <begin position="47"/>
        <end position="126"/>
    </location>
</feature>
<feature type="domain" description="UBX" evidence="2">
    <location>
        <begin position="294"/>
        <end position="371"/>
    </location>
</feature>
<dbReference type="Gene3D" id="3.10.20.90">
    <property type="entry name" value="Phosphatidylinositol 3-kinase Catalytic Subunit, Chain A, domain 1"/>
    <property type="match status" value="1"/>
</dbReference>
<gene>
    <name evidence="4" type="ORF">MVES_003179</name>
</gene>
<dbReference type="AlphaFoldDB" id="A0A2N1J886"/>
<feature type="domain" description="SEP" evidence="3">
    <location>
        <begin position="183"/>
        <end position="248"/>
    </location>
</feature>
<protein>
    <recommendedName>
        <fullName evidence="6">Shp1p</fullName>
    </recommendedName>
</protein>
<dbReference type="GO" id="GO:0061025">
    <property type="term" value="P:membrane fusion"/>
    <property type="evidence" value="ECO:0007669"/>
    <property type="project" value="TreeGrafter"/>
</dbReference>
<dbReference type="SMART" id="SM00553">
    <property type="entry name" value="SEP"/>
    <property type="match status" value="1"/>
</dbReference>
<feature type="compositionally biased region" description="Polar residues" evidence="1">
    <location>
        <begin position="151"/>
        <end position="177"/>
    </location>
</feature>
<dbReference type="GO" id="GO:0031468">
    <property type="term" value="P:nuclear membrane reassembly"/>
    <property type="evidence" value="ECO:0007669"/>
    <property type="project" value="TreeGrafter"/>
</dbReference>
<name>A0A2N1J886_9BASI</name>
<dbReference type="InterPro" id="IPR012989">
    <property type="entry name" value="SEP_domain"/>
</dbReference>
<sequence length="373" mass="39297">MDNQIAQFTSITDASPDVARTLLESAEGDLAAALALFFDGAEDDVAPVAPTGARTPTGGVAPSPTPTQSASKRAARPAPRGGVMSFGDLRTASDNVSEPDDPANLFAGGGRSALNVVDPESRRDGENNVVDDILDKAKRTSLERTQHSMDMPSQSSAFSGRGQSISGETVGENTVSNDPEEEKAKRHLIFWQDGFTVEGGELYRYDDPANQELLEAINTGNAPLSVLNVRFGQPVELIVERRIDEKYTPAPPPPMQPFAGQGSRLGAPAVSAASAASAAPAAPAALANAPLVDPVQPTTQVQVRLPDGQRLVAKLNKHHTVADLRSYINANRPEIEAQAYTLHGSFPPRPISDEAQSLDAAGVANAVVLLKWA</sequence>
<dbReference type="InterPro" id="IPR036241">
    <property type="entry name" value="NSFL1C_SEP_dom_sf"/>
</dbReference>
<reference evidence="4 5" key="1">
    <citation type="submission" date="2017-10" db="EMBL/GenBank/DDBJ databases">
        <title>A novel species of cold-tolerant Malassezia isolated from bats.</title>
        <authorList>
            <person name="Lorch J.M."/>
            <person name="Palmer J.M."/>
            <person name="Vanderwolf K.J."/>
            <person name="Schmidt K.Z."/>
            <person name="Verant M.L."/>
            <person name="Weller T.J."/>
            <person name="Blehert D.S."/>
        </authorList>
    </citation>
    <scope>NUCLEOTIDE SEQUENCE [LARGE SCALE GENOMIC DNA]</scope>
    <source>
        <strain evidence="4 5">NWHC:44797-103</strain>
    </source>
</reference>
<dbReference type="InterPro" id="IPR009060">
    <property type="entry name" value="UBA-like_sf"/>
</dbReference>
<dbReference type="InterPro" id="IPR001012">
    <property type="entry name" value="UBX_dom"/>
</dbReference>
<organism evidence="4 5">
    <name type="scientific">Malassezia vespertilionis</name>
    <dbReference type="NCBI Taxonomy" id="2020962"/>
    <lineage>
        <taxon>Eukaryota</taxon>
        <taxon>Fungi</taxon>
        <taxon>Dikarya</taxon>
        <taxon>Basidiomycota</taxon>
        <taxon>Ustilaginomycotina</taxon>
        <taxon>Malasseziomycetes</taxon>
        <taxon>Malasseziales</taxon>
        <taxon>Malasseziaceae</taxon>
        <taxon>Malassezia</taxon>
    </lineage>
</organism>
<dbReference type="SUPFAM" id="SSF54236">
    <property type="entry name" value="Ubiquitin-like"/>
    <property type="match status" value="1"/>
</dbReference>
<dbReference type="GO" id="GO:0005829">
    <property type="term" value="C:cytosol"/>
    <property type="evidence" value="ECO:0007669"/>
    <property type="project" value="TreeGrafter"/>
</dbReference>
<dbReference type="Pfam" id="PF14555">
    <property type="entry name" value="UBA_4"/>
    <property type="match status" value="1"/>
</dbReference>
<dbReference type="OrthoDB" id="25887at2759"/>
<dbReference type="Gene3D" id="3.30.420.210">
    <property type="entry name" value="SEP domain"/>
    <property type="match status" value="1"/>
</dbReference>
<dbReference type="STRING" id="2020962.A0A2N1J886"/>
<evidence type="ECO:0000259" key="3">
    <source>
        <dbReference type="PROSITE" id="PS51399"/>
    </source>
</evidence>
<proteinExistence type="predicted"/>
<evidence type="ECO:0000313" key="5">
    <source>
        <dbReference type="Proteomes" id="UP000232875"/>
    </source>
</evidence>
<dbReference type="EMBL" id="KZ454993">
    <property type="protein sequence ID" value="PKI82771.1"/>
    <property type="molecule type" value="Genomic_DNA"/>
</dbReference>
<dbReference type="Gene3D" id="1.10.8.10">
    <property type="entry name" value="DNA helicase RuvA subunit, C-terminal domain"/>
    <property type="match status" value="1"/>
</dbReference>
<feature type="region of interest" description="Disordered" evidence="1">
    <location>
        <begin position="144"/>
        <end position="179"/>
    </location>
</feature>
<dbReference type="PROSITE" id="PS51399">
    <property type="entry name" value="SEP"/>
    <property type="match status" value="1"/>
</dbReference>
<evidence type="ECO:0000313" key="4">
    <source>
        <dbReference type="EMBL" id="PKI82771.1"/>
    </source>
</evidence>
<dbReference type="PANTHER" id="PTHR23333">
    <property type="entry name" value="UBX DOMAIN CONTAINING PROTEIN"/>
    <property type="match status" value="1"/>
</dbReference>
<dbReference type="PANTHER" id="PTHR23333:SF20">
    <property type="entry name" value="NSFL1 COFACTOR P47"/>
    <property type="match status" value="1"/>
</dbReference>
<dbReference type="SUPFAM" id="SSF46934">
    <property type="entry name" value="UBA-like"/>
    <property type="match status" value="1"/>
</dbReference>
<dbReference type="GO" id="GO:0043130">
    <property type="term" value="F:ubiquitin binding"/>
    <property type="evidence" value="ECO:0007669"/>
    <property type="project" value="TreeGrafter"/>
</dbReference>
<keyword evidence="5" id="KW-1185">Reference proteome</keyword>
<dbReference type="Pfam" id="PF00789">
    <property type="entry name" value="UBX"/>
    <property type="match status" value="1"/>
</dbReference>
<dbReference type="GO" id="GO:0005634">
    <property type="term" value="C:nucleus"/>
    <property type="evidence" value="ECO:0007669"/>
    <property type="project" value="TreeGrafter"/>
</dbReference>
<dbReference type="CDD" id="cd14348">
    <property type="entry name" value="UBA_p47"/>
    <property type="match status" value="1"/>
</dbReference>
<evidence type="ECO:0000259" key="2">
    <source>
        <dbReference type="PROSITE" id="PS50033"/>
    </source>
</evidence>